<dbReference type="STRING" id="597456.A0A0L7RJ78"/>
<dbReference type="GO" id="GO:0005634">
    <property type="term" value="C:nucleus"/>
    <property type="evidence" value="ECO:0007669"/>
    <property type="project" value="UniProtKB-SubCell"/>
</dbReference>
<evidence type="ECO:0000259" key="6">
    <source>
        <dbReference type="Pfam" id="PF14766"/>
    </source>
</evidence>
<keyword evidence="2" id="KW-0479">Metal-binding</keyword>
<keyword evidence="9" id="KW-1185">Reference proteome</keyword>
<dbReference type="InterPro" id="IPR028158">
    <property type="entry name" value="RPA_interact_N_dom"/>
</dbReference>
<dbReference type="InterPro" id="IPR028159">
    <property type="entry name" value="RPA_interact_C_dom"/>
</dbReference>
<dbReference type="AlphaFoldDB" id="A0A0L7RJ78"/>
<evidence type="ECO:0000259" key="7">
    <source>
        <dbReference type="Pfam" id="PF14768"/>
    </source>
</evidence>
<keyword evidence="3" id="KW-0863">Zinc-finger</keyword>
<evidence type="ECO:0000313" key="8">
    <source>
        <dbReference type="EMBL" id="KOC70884.1"/>
    </source>
</evidence>
<evidence type="ECO:0000256" key="1">
    <source>
        <dbReference type="ARBA" id="ARBA00004123"/>
    </source>
</evidence>
<comment type="subcellular location">
    <subcellularLocation>
        <location evidence="1">Nucleus</location>
    </subcellularLocation>
</comment>
<dbReference type="PANTHER" id="PTHR31742:SF1">
    <property type="entry name" value="RPA-INTERACTING PROTEIN"/>
    <property type="match status" value="1"/>
</dbReference>
<evidence type="ECO:0000256" key="2">
    <source>
        <dbReference type="ARBA" id="ARBA00022723"/>
    </source>
</evidence>
<dbReference type="PANTHER" id="PTHR31742">
    <property type="entry name" value="RPA-INTERACTING PROTEIN RPAIN"/>
    <property type="match status" value="1"/>
</dbReference>
<accession>A0A0L7RJ78</accession>
<evidence type="ECO:0000256" key="4">
    <source>
        <dbReference type="ARBA" id="ARBA00022833"/>
    </source>
</evidence>
<evidence type="ECO:0000313" key="9">
    <source>
        <dbReference type="Proteomes" id="UP000053825"/>
    </source>
</evidence>
<dbReference type="Pfam" id="PF14768">
    <property type="entry name" value="RPA_interact_C"/>
    <property type="match status" value="1"/>
</dbReference>
<keyword evidence="5" id="KW-0539">Nucleus</keyword>
<dbReference type="InterPro" id="IPR028156">
    <property type="entry name" value="RIP"/>
</dbReference>
<proteinExistence type="predicted"/>
<sequence>MENITLSPTMSQKMKNRNAANKIRHGSPKLQEVLRERCRQRMREKRGQLFNKGRFGLEINSRVVQDTLTGIVRKELNDIATTSVDPTVNPFASIVSEPLDPEEALDLEAEILNEEEQWILEEYERMTQEELELLALIADQGNDEVICPICQKSNLIEKENKVACKSCGFAFSNCISVKEVGYLITNCVNAHFTECKEPPGFLPISENNITSLYLICDKCSVCTPII</sequence>
<protein>
    <submittedName>
        <fullName evidence="8">RPA-interacting protein</fullName>
    </submittedName>
</protein>
<dbReference type="OrthoDB" id="435311at2759"/>
<dbReference type="Pfam" id="PF14766">
    <property type="entry name" value="RPA_interact_N"/>
    <property type="match status" value="1"/>
</dbReference>
<evidence type="ECO:0000256" key="3">
    <source>
        <dbReference type="ARBA" id="ARBA00022771"/>
    </source>
</evidence>
<dbReference type="GO" id="GO:0008270">
    <property type="term" value="F:zinc ion binding"/>
    <property type="evidence" value="ECO:0007669"/>
    <property type="project" value="UniProtKB-KW"/>
</dbReference>
<feature type="domain" description="RPA-interacting protein N-terminal" evidence="6">
    <location>
        <begin position="16"/>
        <end position="56"/>
    </location>
</feature>
<evidence type="ECO:0000256" key="5">
    <source>
        <dbReference type="ARBA" id="ARBA00023242"/>
    </source>
</evidence>
<organism evidence="8 9">
    <name type="scientific">Habropoda laboriosa</name>
    <dbReference type="NCBI Taxonomy" id="597456"/>
    <lineage>
        <taxon>Eukaryota</taxon>
        <taxon>Metazoa</taxon>
        <taxon>Ecdysozoa</taxon>
        <taxon>Arthropoda</taxon>
        <taxon>Hexapoda</taxon>
        <taxon>Insecta</taxon>
        <taxon>Pterygota</taxon>
        <taxon>Neoptera</taxon>
        <taxon>Endopterygota</taxon>
        <taxon>Hymenoptera</taxon>
        <taxon>Apocrita</taxon>
        <taxon>Aculeata</taxon>
        <taxon>Apoidea</taxon>
        <taxon>Anthophila</taxon>
        <taxon>Apidae</taxon>
        <taxon>Habropoda</taxon>
    </lineage>
</organism>
<dbReference type="Proteomes" id="UP000053825">
    <property type="component" value="Unassembled WGS sequence"/>
</dbReference>
<dbReference type="EMBL" id="KQ414582">
    <property type="protein sequence ID" value="KOC70884.1"/>
    <property type="molecule type" value="Genomic_DNA"/>
</dbReference>
<feature type="domain" description="RPA-interacting protein C-terminal" evidence="7">
    <location>
        <begin position="146"/>
        <end position="222"/>
    </location>
</feature>
<keyword evidence="4" id="KW-0862">Zinc</keyword>
<gene>
    <name evidence="8" type="ORF">WH47_02150</name>
</gene>
<name>A0A0L7RJ78_9HYME</name>
<reference evidence="8 9" key="1">
    <citation type="submission" date="2015-07" db="EMBL/GenBank/DDBJ databases">
        <title>The genome of Habropoda laboriosa.</title>
        <authorList>
            <person name="Pan H."/>
            <person name="Kapheim K."/>
        </authorList>
    </citation>
    <scope>NUCLEOTIDE SEQUENCE [LARGE SCALE GENOMIC DNA]</scope>
    <source>
        <strain evidence="8">0110345459</strain>
    </source>
</reference>
<dbReference type="GO" id="GO:0006606">
    <property type="term" value="P:protein import into nucleus"/>
    <property type="evidence" value="ECO:0007669"/>
    <property type="project" value="TreeGrafter"/>
</dbReference>